<dbReference type="Proteomes" id="UP000238650">
    <property type="component" value="Unassembled WGS sequence"/>
</dbReference>
<comment type="caution">
    <text evidence="1">The sequence shown here is derived from an EMBL/GenBank/DDBJ whole genome shotgun (WGS) entry which is preliminary data.</text>
</comment>
<evidence type="ECO:0008006" key="3">
    <source>
        <dbReference type="Google" id="ProtNLM"/>
    </source>
</evidence>
<dbReference type="RefSeq" id="WP_105804348.1">
    <property type="nucleotide sequence ID" value="NZ_MWZD01000013.1"/>
</dbReference>
<dbReference type="OrthoDB" id="530515at2"/>
<gene>
    <name evidence="1" type="ORF">B4915_02950</name>
</gene>
<accession>A0A2S9QR29</accession>
<reference evidence="1 2" key="1">
    <citation type="journal article" date="2017" name="New Microbes New Infect">
        <title>Genome sequence of 'Leucobacter massiliensis' sp. nov. isolated from human pharynx after travel to the 2014 Hajj.</title>
        <authorList>
            <person name="Leangapichart T."/>
            <person name="Gautret P."/>
            <person name="Nguyen T.T."/>
            <person name="Armstrong N."/>
            <person name="Rolain J.M."/>
        </authorList>
    </citation>
    <scope>NUCLEOTIDE SEQUENCE [LARGE SCALE GENOMIC DNA]</scope>
    <source>
        <strain evidence="1 2">122RC15</strain>
    </source>
</reference>
<dbReference type="EMBL" id="MWZD01000013">
    <property type="protein sequence ID" value="PRI12039.1"/>
    <property type="molecule type" value="Genomic_DNA"/>
</dbReference>
<keyword evidence="2" id="KW-1185">Reference proteome</keyword>
<name>A0A2S9QR29_9MICO</name>
<organism evidence="1 2">
    <name type="scientific">Leucobacter massiliensis</name>
    <dbReference type="NCBI Taxonomy" id="1686285"/>
    <lineage>
        <taxon>Bacteria</taxon>
        <taxon>Bacillati</taxon>
        <taxon>Actinomycetota</taxon>
        <taxon>Actinomycetes</taxon>
        <taxon>Micrococcales</taxon>
        <taxon>Microbacteriaceae</taxon>
        <taxon>Leucobacter</taxon>
    </lineage>
</organism>
<evidence type="ECO:0000313" key="1">
    <source>
        <dbReference type="EMBL" id="PRI12039.1"/>
    </source>
</evidence>
<dbReference type="AlphaFoldDB" id="A0A2S9QR29"/>
<proteinExistence type="predicted"/>
<evidence type="ECO:0000313" key="2">
    <source>
        <dbReference type="Proteomes" id="UP000238650"/>
    </source>
</evidence>
<protein>
    <recommendedName>
        <fullName evidence="3">Bacterial Pleckstrin homology domain-containing protein</fullName>
    </recommendedName>
</protein>
<sequence length="135" mass="14694">MAEVTIEGEELVLTIQGMRRLWSLKSELRIPLAHVRGATADPGLSTRFTGFSAVAEWPGRKVIGSDWYGRYLGGTFTQDGDRVFWDVADPAKAIVISADWGEFRRLYIEAKDPEGTVAMIEAALAARAAGAPAPE</sequence>